<keyword evidence="2" id="KW-1185">Reference proteome</keyword>
<proteinExistence type="predicted"/>
<protein>
    <submittedName>
        <fullName evidence="1">Uncharacterized protein</fullName>
    </submittedName>
</protein>
<gene>
    <name evidence="1" type="ORF">CcrSC_gp481</name>
</gene>
<reference evidence="1" key="1">
    <citation type="submission" date="2018-07" db="EMBL/GenBank/DDBJ databases">
        <authorList>
            <person name="Wilson K.M."/>
            <person name="Ely B."/>
        </authorList>
    </citation>
    <scope>NUCLEOTIDE SEQUENCE</scope>
</reference>
<dbReference type="Proteomes" id="UP000259683">
    <property type="component" value="Segment"/>
</dbReference>
<sequence length="249" mass="27232">MALAATSAIPGMAAAKTLKNKDDFDKRVLDVLANGAKTGGGFQENLDRDVADYLVKHTLAYGITLKSFGDYHVANTTKPTTVDIYGLTKEGLQAGNIVLADRLSPDAGAMLRKAFAHRVPAGASPWGTRADVVRNLYAHLTGPTHEGRLPVAPLVLNETTYRKDYILENLEKGALRPAKWSGDSYAEGGILWVERTPTFLIGRDFHDGIHWEIDSVALNKDIVQFQSLPAHERDTYRRLITAYAPGLFG</sequence>
<name>A0A385EE66_9CAUD</name>
<organism evidence="1 2">
    <name type="scientific">Caulobacter phage CcrSC</name>
    <dbReference type="NCBI Taxonomy" id="2283272"/>
    <lineage>
        <taxon>Viruses</taxon>
        <taxon>Duplodnaviria</taxon>
        <taxon>Heunggongvirae</taxon>
        <taxon>Uroviricota</taxon>
        <taxon>Caudoviricetes</taxon>
        <taxon>Jeanschmidtviridae</taxon>
        <taxon>Bertelyvirus</taxon>
        <taxon>Bertelyvirus SC</taxon>
    </lineage>
</organism>
<evidence type="ECO:0000313" key="2">
    <source>
        <dbReference type="Proteomes" id="UP000259683"/>
    </source>
</evidence>
<accession>A0A385EE66</accession>
<reference evidence="1" key="2">
    <citation type="submission" date="2021-07" db="EMBL/GenBank/DDBJ databases">
        <title>Giant CbK-like Caulobacter bacteriophages have genetically divergent genomes.</title>
        <authorList>
            <person name="Wilson K."/>
            <person name="Ely B."/>
        </authorList>
    </citation>
    <scope>NUCLEOTIDE SEQUENCE</scope>
</reference>
<evidence type="ECO:0000313" key="1">
    <source>
        <dbReference type="EMBL" id="AXQ70063.1"/>
    </source>
</evidence>
<dbReference type="EMBL" id="MH588547">
    <property type="protein sequence ID" value="AXQ70063.1"/>
    <property type="molecule type" value="Genomic_DNA"/>
</dbReference>